<proteinExistence type="predicted"/>
<organism evidence="1 2">
    <name type="scientific">Epilithonimonas arachidiradicis</name>
    <dbReference type="NCBI Taxonomy" id="1617282"/>
    <lineage>
        <taxon>Bacteria</taxon>
        <taxon>Pseudomonadati</taxon>
        <taxon>Bacteroidota</taxon>
        <taxon>Flavobacteriia</taxon>
        <taxon>Flavobacteriales</taxon>
        <taxon>Weeksellaceae</taxon>
        <taxon>Chryseobacterium group</taxon>
        <taxon>Epilithonimonas</taxon>
    </lineage>
</organism>
<sequence length="217" mass="25487">MLDDSNIKLIDMNNEIKDKISKVLELVNQGVDGEKDAAKNALNRLMKKYNLSDEDLANIKMKHYFFKYKTNLDMMLFQQILSYFFPGQNFRVVRYTAAKKELRIELEYLDWVTLDSAYEYFRRHAAKQFSDFCLPHIKRCRTTKTKNAKRAELQDAFFTKYVIASKIYHPDQVTERRYSDMSNKEIEALNKRAAILGNVEGGQYHTQVAKETLKIGI</sequence>
<name>A0ABQ1WVX9_9FLAO</name>
<evidence type="ECO:0000313" key="2">
    <source>
        <dbReference type="Proteomes" id="UP000658202"/>
    </source>
</evidence>
<reference evidence="2" key="1">
    <citation type="journal article" date="2019" name="Int. J. Syst. Evol. Microbiol.">
        <title>The Global Catalogue of Microorganisms (GCM) 10K type strain sequencing project: providing services to taxonomists for standard genome sequencing and annotation.</title>
        <authorList>
            <consortium name="The Broad Institute Genomics Platform"/>
            <consortium name="The Broad Institute Genome Sequencing Center for Infectious Disease"/>
            <person name="Wu L."/>
            <person name="Ma J."/>
        </authorList>
    </citation>
    <scope>NUCLEOTIDE SEQUENCE [LARGE SCALE GENOMIC DNA]</scope>
    <source>
        <strain evidence="2">CCM 8490</strain>
    </source>
</reference>
<accession>A0ABQ1WVX9</accession>
<dbReference type="Proteomes" id="UP000658202">
    <property type="component" value="Unassembled WGS sequence"/>
</dbReference>
<evidence type="ECO:0008006" key="3">
    <source>
        <dbReference type="Google" id="ProtNLM"/>
    </source>
</evidence>
<dbReference type="EMBL" id="BMCW01000001">
    <property type="protein sequence ID" value="GGG47221.1"/>
    <property type="molecule type" value="Genomic_DNA"/>
</dbReference>
<evidence type="ECO:0000313" key="1">
    <source>
        <dbReference type="EMBL" id="GGG47221.1"/>
    </source>
</evidence>
<keyword evidence="2" id="KW-1185">Reference proteome</keyword>
<gene>
    <name evidence="1" type="ORF">GCM10007332_05910</name>
</gene>
<protein>
    <recommendedName>
        <fullName evidence="3">DUF2786 domain-containing protein</fullName>
    </recommendedName>
</protein>
<comment type="caution">
    <text evidence="1">The sequence shown here is derived from an EMBL/GenBank/DDBJ whole genome shotgun (WGS) entry which is preliminary data.</text>
</comment>